<gene>
    <name evidence="3" type="primary">LOC108682826</name>
</gene>
<keyword evidence="2" id="KW-1185">Reference proteome</keyword>
<dbReference type="GO" id="GO:0004197">
    <property type="term" value="F:cysteine-type endopeptidase activity"/>
    <property type="evidence" value="ECO:0007669"/>
    <property type="project" value="InterPro"/>
</dbReference>
<dbReference type="GeneID" id="108682826"/>
<dbReference type="OrthoDB" id="6097640at2759"/>
<evidence type="ECO:0000313" key="2">
    <source>
        <dbReference type="Proteomes" id="UP000694843"/>
    </source>
</evidence>
<dbReference type="KEGG" id="hazt:108682826"/>
<organism evidence="2 3">
    <name type="scientific">Hyalella azteca</name>
    <name type="common">Amphipod</name>
    <dbReference type="NCBI Taxonomy" id="294128"/>
    <lineage>
        <taxon>Eukaryota</taxon>
        <taxon>Metazoa</taxon>
        <taxon>Ecdysozoa</taxon>
        <taxon>Arthropoda</taxon>
        <taxon>Crustacea</taxon>
        <taxon>Multicrustacea</taxon>
        <taxon>Malacostraca</taxon>
        <taxon>Eumalacostraca</taxon>
        <taxon>Peracarida</taxon>
        <taxon>Amphipoda</taxon>
        <taxon>Senticaudata</taxon>
        <taxon>Talitrida</taxon>
        <taxon>Talitroidea</taxon>
        <taxon>Hyalellidae</taxon>
        <taxon>Hyalella</taxon>
    </lineage>
</organism>
<dbReference type="Gene3D" id="3.40.50.1460">
    <property type="match status" value="1"/>
</dbReference>
<protein>
    <submittedName>
        <fullName evidence="3">Uncharacterized protein LOC108682826</fullName>
    </submittedName>
</protein>
<dbReference type="InterPro" id="IPR001309">
    <property type="entry name" value="Pept_C14_p20"/>
</dbReference>
<dbReference type="GO" id="GO:0006508">
    <property type="term" value="P:proteolysis"/>
    <property type="evidence" value="ECO:0007669"/>
    <property type="project" value="InterPro"/>
</dbReference>
<dbReference type="InterPro" id="IPR011600">
    <property type="entry name" value="Pept_C14_caspase"/>
</dbReference>
<dbReference type="PROSITE" id="PS50208">
    <property type="entry name" value="CASPASE_P20"/>
    <property type="match status" value="1"/>
</dbReference>
<dbReference type="Proteomes" id="UP000694843">
    <property type="component" value="Unplaced"/>
</dbReference>
<name>A0A8B7PNI8_HYAAZ</name>
<accession>A0A8B7PNI8</accession>
<dbReference type="AlphaFoldDB" id="A0A8B7PNI8"/>
<evidence type="ECO:0000313" key="3">
    <source>
        <dbReference type="RefSeq" id="XP_018027555.2"/>
    </source>
</evidence>
<feature type="non-terminal residue" evidence="3">
    <location>
        <position position="384"/>
    </location>
</feature>
<dbReference type="InterPro" id="IPR029030">
    <property type="entry name" value="Caspase-like_dom_sf"/>
</dbReference>
<reference evidence="3" key="1">
    <citation type="submission" date="2025-08" db="UniProtKB">
        <authorList>
            <consortium name="RefSeq"/>
        </authorList>
    </citation>
    <scope>IDENTIFICATION</scope>
    <source>
        <tissue evidence="3">Whole organism</tissue>
    </source>
</reference>
<proteinExistence type="predicted"/>
<feature type="domain" description="Caspase family p20" evidence="1">
    <location>
        <begin position="33"/>
        <end position="136"/>
    </location>
</feature>
<dbReference type="Pfam" id="PF00656">
    <property type="entry name" value="Peptidase_C14"/>
    <property type="match status" value="1"/>
</dbReference>
<dbReference type="SUPFAM" id="SSF52129">
    <property type="entry name" value="Caspase-like"/>
    <property type="match status" value="1"/>
</dbReference>
<evidence type="ECO:0000259" key="1">
    <source>
        <dbReference type="PROSITE" id="PS50208"/>
    </source>
</evidence>
<sequence length="384" mass="44948">MCYLVSSYIDKEKNFCHVLPYFLGLGTVDVHLFYIQEDRTGSAYDNENSTKIFHKHNFSLTIHNDPDESKFNEILDEIRRDKNLDGTSGLFLLFSSYGCGRNNFRLADGKIINIMDIITKFNDTNCAIMKGKPKIFKCISSGLDETDLPSVPRRPYDPDCNDMFVAYYCRERRWSPRNPNNVNWLIPAFCEVPQELDEVTMADEIFALSKIIKPVSLSFFSEYQLHLYESLVQVCNLYKVSLDALIDLPECNLMRCCSLFYPIIGMDEALKLAGISNKQKTIRNNIIYKILNETQIMRNDYAPRLCKIPPKIVYVHSLMKFIINLMKLDQREEFCFNWNDILQERYDLLAIERQFIDIQITKLWNSLPASFQYQMSDKVFRDEL</sequence>
<dbReference type="RefSeq" id="XP_018027555.2">
    <property type="nucleotide sequence ID" value="XM_018172066.2"/>
</dbReference>